<name>A0A812K1H7_9DINO</name>
<sequence>MGSAAASKLAEGVKEASPAALQESAKDLSGEERSRIMSAIAILELAGSYHASASNGDWGDYSIQVKVEQDGTAKVDESACFFRDSPSEETTHKGTCSVTGDILTFTAKETTSSSAYHNKDETVIMKFKIQGDGSLARLAADGKIAEIQGGYDGEKVPAILNRRKEF</sequence>
<evidence type="ECO:0000313" key="2">
    <source>
        <dbReference type="EMBL" id="CAE7214800.1"/>
    </source>
</evidence>
<comment type="caution">
    <text evidence="2">The sequence shown here is derived from an EMBL/GenBank/DDBJ whole genome shotgun (WGS) entry which is preliminary data.</text>
</comment>
<gene>
    <name evidence="2" type="ORF">SNEC2469_LOCUS2404</name>
</gene>
<protein>
    <submittedName>
        <fullName evidence="2">Uncharacterized protein</fullName>
    </submittedName>
</protein>
<keyword evidence="3" id="KW-1185">Reference proteome</keyword>
<feature type="region of interest" description="Disordered" evidence="1">
    <location>
        <begin position="1"/>
        <end position="28"/>
    </location>
</feature>
<accession>A0A812K1H7</accession>
<dbReference type="EMBL" id="CAJNJA010006742">
    <property type="protein sequence ID" value="CAE7214800.1"/>
    <property type="molecule type" value="Genomic_DNA"/>
</dbReference>
<reference evidence="2" key="1">
    <citation type="submission" date="2021-02" db="EMBL/GenBank/DDBJ databases">
        <authorList>
            <person name="Dougan E. K."/>
            <person name="Rhodes N."/>
            <person name="Thang M."/>
            <person name="Chan C."/>
        </authorList>
    </citation>
    <scope>NUCLEOTIDE SEQUENCE</scope>
</reference>
<dbReference type="Proteomes" id="UP000601435">
    <property type="component" value="Unassembled WGS sequence"/>
</dbReference>
<dbReference type="AlphaFoldDB" id="A0A812K1H7"/>
<evidence type="ECO:0000256" key="1">
    <source>
        <dbReference type="SAM" id="MobiDB-lite"/>
    </source>
</evidence>
<organism evidence="2 3">
    <name type="scientific">Symbiodinium necroappetens</name>
    <dbReference type="NCBI Taxonomy" id="1628268"/>
    <lineage>
        <taxon>Eukaryota</taxon>
        <taxon>Sar</taxon>
        <taxon>Alveolata</taxon>
        <taxon>Dinophyceae</taxon>
        <taxon>Suessiales</taxon>
        <taxon>Symbiodiniaceae</taxon>
        <taxon>Symbiodinium</taxon>
    </lineage>
</organism>
<proteinExistence type="predicted"/>
<evidence type="ECO:0000313" key="3">
    <source>
        <dbReference type="Proteomes" id="UP000601435"/>
    </source>
</evidence>
<dbReference type="OrthoDB" id="436570at2759"/>